<evidence type="ECO:0000313" key="3">
    <source>
        <dbReference type="EMBL" id="KAF4686025.1"/>
    </source>
</evidence>
<name>A0A7J6NQE1_PEROL</name>
<reference evidence="3 4" key="1">
    <citation type="submission" date="2020-04" db="EMBL/GenBank/DDBJ databases">
        <title>Perkinsus olseni comparative genomics.</title>
        <authorList>
            <person name="Bogema D.R."/>
        </authorList>
    </citation>
    <scope>NUCLEOTIDE SEQUENCE [LARGE SCALE GENOMIC DNA]</scope>
    <source>
        <strain evidence="3 4">ATCC PRA-207</strain>
    </source>
</reference>
<gene>
    <name evidence="3" type="ORF">FOZ63_008017</name>
</gene>
<feature type="non-terminal residue" evidence="3">
    <location>
        <position position="1"/>
    </location>
</feature>
<evidence type="ECO:0000256" key="1">
    <source>
        <dbReference type="SAM" id="Coils"/>
    </source>
</evidence>
<feature type="compositionally biased region" description="Low complexity" evidence="2">
    <location>
        <begin position="31"/>
        <end position="48"/>
    </location>
</feature>
<feature type="coiled-coil region" evidence="1">
    <location>
        <begin position="119"/>
        <end position="146"/>
    </location>
</feature>
<feature type="region of interest" description="Disordered" evidence="2">
    <location>
        <begin position="29"/>
        <end position="48"/>
    </location>
</feature>
<accession>A0A7J6NQE1</accession>
<evidence type="ECO:0000313" key="4">
    <source>
        <dbReference type="Proteomes" id="UP000553632"/>
    </source>
</evidence>
<proteinExistence type="predicted"/>
<dbReference type="Proteomes" id="UP000553632">
    <property type="component" value="Unassembled WGS sequence"/>
</dbReference>
<dbReference type="EMBL" id="JABANO010040270">
    <property type="protein sequence ID" value="KAF4686025.1"/>
    <property type="molecule type" value="Genomic_DNA"/>
</dbReference>
<keyword evidence="4" id="KW-1185">Reference proteome</keyword>
<keyword evidence="1" id="KW-0175">Coiled coil</keyword>
<dbReference type="AlphaFoldDB" id="A0A7J6NQE1"/>
<protein>
    <submittedName>
        <fullName evidence="3">Uncharacterized protein</fullName>
    </submittedName>
</protein>
<feature type="region of interest" description="Disordered" evidence="2">
    <location>
        <begin position="61"/>
        <end position="83"/>
    </location>
</feature>
<evidence type="ECO:0000256" key="2">
    <source>
        <dbReference type="SAM" id="MobiDB-lite"/>
    </source>
</evidence>
<sequence length="194" mass="21855">RLMLFANHVQPAFQPDPRRFSLGDQRAQLVPSTGPAAPPKAASASKVPKIPIDLPRRLIFPSHVETPRRPAAPEDSALPRQAREETTKLQLTRLRARVVAEQQASERLSSQTKTLETDLKAQEWAAQDCSEELEVAEEAAKVALSESILLQRKLCEICRHLEVRAAFEESIQKAPDFECNRWWTFGNILYAHVV</sequence>
<organism evidence="3 4">
    <name type="scientific">Perkinsus olseni</name>
    <name type="common">Perkinsus atlanticus</name>
    <dbReference type="NCBI Taxonomy" id="32597"/>
    <lineage>
        <taxon>Eukaryota</taxon>
        <taxon>Sar</taxon>
        <taxon>Alveolata</taxon>
        <taxon>Perkinsozoa</taxon>
        <taxon>Perkinsea</taxon>
        <taxon>Perkinsida</taxon>
        <taxon>Perkinsidae</taxon>
        <taxon>Perkinsus</taxon>
    </lineage>
</organism>
<comment type="caution">
    <text evidence="3">The sequence shown here is derived from an EMBL/GenBank/DDBJ whole genome shotgun (WGS) entry which is preliminary data.</text>
</comment>